<dbReference type="AlphaFoldDB" id="A0AAV4VRY7"/>
<accession>A0AAV4VRY7</accession>
<proteinExistence type="predicted"/>
<organism evidence="2 3">
    <name type="scientific">Caerostris extrusa</name>
    <name type="common">Bark spider</name>
    <name type="synonym">Caerostris bankana</name>
    <dbReference type="NCBI Taxonomy" id="172846"/>
    <lineage>
        <taxon>Eukaryota</taxon>
        <taxon>Metazoa</taxon>
        <taxon>Ecdysozoa</taxon>
        <taxon>Arthropoda</taxon>
        <taxon>Chelicerata</taxon>
        <taxon>Arachnida</taxon>
        <taxon>Araneae</taxon>
        <taxon>Araneomorphae</taxon>
        <taxon>Entelegynae</taxon>
        <taxon>Araneoidea</taxon>
        <taxon>Araneidae</taxon>
        <taxon>Caerostris</taxon>
    </lineage>
</organism>
<protein>
    <submittedName>
        <fullName evidence="2">Uncharacterized protein</fullName>
    </submittedName>
</protein>
<comment type="caution">
    <text evidence="2">The sequence shown here is derived from an EMBL/GenBank/DDBJ whole genome shotgun (WGS) entry which is preliminary data.</text>
</comment>
<evidence type="ECO:0000313" key="3">
    <source>
        <dbReference type="Proteomes" id="UP001054945"/>
    </source>
</evidence>
<reference evidence="2 3" key="1">
    <citation type="submission" date="2021-06" db="EMBL/GenBank/DDBJ databases">
        <title>Caerostris extrusa draft genome.</title>
        <authorList>
            <person name="Kono N."/>
            <person name="Arakawa K."/>
        </authorList>
    </citation>
    <scope>NUCLEOTIDE SEQUENCE [LARGE SCALE GENOMIC DNA]</scope>
</reference>
<evidence type="ECO:0000256" key="1">
    <source>
        <dbReference type="SAM" id="MobiDB-lite"/>
    </source>
</evidence>
<dbReference type="EMBL" id="BPLR01014937">
    <property type="protein sequence ID" value="GIY72364.1"/>
    <property type="molecule type" value="Genomic_DNA"/>
</dbReference>
<keyword evidence="3" id="KW-1185">Reference proteome</keyword>
<name>A0AAV4VRY7_CAEEX</name>
<evidence type="ECO:0000313" key="2">
    <source>
        <dbReference type="EMBL" id="GIY72364.1"/>
    </source>
</evidence>
<feature type="compositionally biased region" description="Polar residues" evidence="1">
    <location>
        <begin position="31"/>
        <end position="41"/>
    </location>
</feature>
<dbReference type="Proteomes" id="UP001054945">
    <property type="component" value="Unassembled WGS sequence"/>
</dbReference>
<sequence>MKTEDSCENECENEFETFQQKFKRGKRRDNPQSSSSLQSHIDQPPSEKAESISPGHRLFTISLIENQLSLSFAPTLLEQKKNGRTLLHLLPSLHLSVQKDTMKWYPEPTPSWPGPLLAFISDGGRSHHAYARKAEI</sequence>
<feature type="region of interest" description="Disordered" evidence="1">
    <location>
        <begin position="21"/>
        <end position="52"/>
    </location>
</feature>
<gene>
    <name evidence="2" type="ORF">CEXT_786011</name>
</gene>